<sequence>MKTNLVHKSIHFIRFLNTNRKLLYQEFNKNEELLNVIRKCRMQTFFQPILSLKSGDTVGYEILNRPDSTKSFPTTDAFYDYVGDSKHVFMVESFIRNLALKRYHEQVNRLDENEDCFIFLNIHPQVLADPNYKAGTTMNLLAKHNISPKQVVLELTEKKAGINYSQFVKLVEHYREQGFRIAVDDAGSGYNSLQTLLYLNPEFIKIDKSLIRNIETIPEKQYLVELILDFAYKSETKVIAEGIETFSEYTFLQDLGVDMGQGYAIGKPVETLCKGTVPISS</sequence>
<dbReference type="InterPro" id="IPR035919">
    <property type="entry name" value="EAL_sf"/>
</dbReference>
<gene>
    <name evidence="2" type="ORF">D1B32_19185</name>
</gene>
<dbReference type="SMART" id="SM00052">
    <property type="entry name" value="EAL"/>
    <property type="match status" value="1"/>
</dbReference>
<keyword evidence="3" id="KW-1185">Reference proteome</keyword>
<dbReference type="CDD" id="cd01948">
    <property type="entry name" value="EAL"/>
    <property type="match status" value="1"/>
</dbReference>
<evidence type="ECO:0000313" key="2">
    <source>
        <dbReference type="EMBL" id="RHW29982.1"/>
    </source>
</evidence>
<organism evidence="2 3">
    <name type="scientific">Oceanobacillus profundus</name>
    <dbReference type="NCBI Taxonomy" id="372463"/>
    <lineage>
        <taxon>Bacteria</taxon>
        <taxon>Bacillati</taxon>
        <taxon>Bacillota</taxon>
        <taxon>Bacilli</taxon>
        <taxon>Bacillales</taxon>
        <taxon>Bacillaceae</taxon>
        <taxon>Oceanobacillus</taxon>
    </lineage>
</organism>
<dbReference type="Pfam" id="PF00563">
    <property type="entry name" value="EAL"/>
    <property type="match status" value="1"/>
</dbReference>
<dbReference type="Gene3D" id="3.20.20.450">
    <property type="entry name" value="EAL domain"/>
    <property type="match status" value="1"/>
</dbReference>
<protein>
    <submittedName>
        <fullName evidence="2">EAL domain-containing protein</fullName>
    </submittedName>
</protein>
<dbReference type="AlphaFoldDB" id="A0A417YBA2"/>
<evidence type="ECO:0000259" key="1">
    <source>
        <dbReference type="PROSITE" id="PS50883"/>
    </source>
</evidence>
<dbReference type="GO" id="GO:0071111">
    <property type="term" value="F:cyclic-guanylate-specific phosphodiesterase activity"/>
    <property type="evidence" value="ECO:0007669"/>
    <property type="project" value="InterPro"/>
</dbReference>
<comment type="caution">
    <text evidence="2">The sequence shown here is derived from an EMBL/GenBank/DDBJ whole genome shotgun (WGS) entry which is preliminary data.</text>
</comment>
<proteinExistence type="predicted"/>
<dbReference type="PANTHER" id="PTHR33121">
    <property type="entry name" value="CYCLIC DI-GMP PHOSPHODIESTERASE PDEF"/>
    <property type="match status" value="1"/>
</dbReference>
<dbReference type="EMBL" id="QWEH01000017">
    <property type="protein sequence ID" value="RHW29982.1"/>
    <property type="molecule type" value="Genomic_DNA"/>
</dbReference>
<dbReference type="PROSITE" id="PS50883">
    <property type="entry name" value="EAL"/>
    <property type="match status" value="1"/>
</dbReference>
<reference evidence="2 3" key="1">
    <citation type="journal article" date="2007" name="Int. J. Syst. Evol. Microbiol.">
        <title>Oceanobacillus profundus sp. nov., isolated from a deep-sea sediment core.</title>
        <authorList>
            <person name="Kim Y.G."/>
            <person name="Choi D.H."/>
            <person name="Hyun S."/>
            <person name="Cho B.C."/>
        </authorList>
    </citation>
    <scope>NUCLEOTIDE SEQUENCE [LARGE SCALE GENOMIC DNA]</scope>
    <source>
        <strain evidence="2 3">DSM 18246</strain>
    </source>
</reference>
<dbReference type="SUPFAM" id="SSF141868">
    <property type="entry name" value="EAL domain-like"/>
    <property type="match status" value="1"/>
</dbReference>
<dbReference type="Proteomes" id="UP000285456">
    <property type="component" value="Unassembled WGS sequence"/>
</dbReference>
<dbReference type="InterPro" id="IPR001633">
    <property type="entry name" value="EAL_dom"/>
</dbReference>
<dbReference type="OrthoDB" id="581425at2"/>
<name>A0A417YBA2_9BACI</name>
<dbReference type="PANTHER" id="PTHR33121:SF76">
    <property type="entry name" value="SIGNALING PROTEIN"/>
    <property type="match status" value="1"/>
</dbReference>
<evidence type="ECO:0000313" key="3">
    <source>
        <dbReference type="Proteomes" id="UP000285456"/>
    </source>
</evidence>
<accession>A0A417YBA2</accession>
<dbReference type="RefSeq" id="WP_095313031.1">
    <property type="nucleotide sequence ID" value="NZ_JAMAWL010000016.1"/>
</dbReference>
<dbReference type="InterPro" id="IPR050706">
    <property type="entry name" value="Cyclic-di-GMP_PDE-like"/>
</dbReference>
<feature type="domain" description="EAL" evidence="1">
    <location>
        <begin position="26"/>
        <end position="281"/>
    </location>
</feature>